<dbReference type="PROSITE" id="PS51007">
    <property type="entry name" value="CYTC"/>
    <property type="match status" value="1"/>
</dbReference>
<evidence type="ECO:0000256" key="2">
    <source>
        <dbReference type="ARBA" id="ARBA00022723"/>
    </source>
</evidence>
<dbReference type="Pfam" id="PF21419">
    <property type="entry name" value="RoxA-like_Cyt-c"/>
    <property type="match status" value="1"/>
</dbReference>
<dbReference type="EMBL" id="QFQP01000033">
    <property type="protein sequence ID" value="PZR07228.1"/>
    <property type="molecule type" value="Genomic_DNA"/>
</dbReference>
<dbReference type="Proteomes" id="UP000249061">
    <property type="component" value="Unassembled WGS sequence"/>
</dbReference>
<dbReference type="InterPro" id="IPR051395">
    <property type="entry name" value="Cytochrome_c_Peroxidase/MauG"/>
</dbReference>
<dbReference type="PANTHER" id="PTHR30600">
    <property type="entry name" value="CYTOCHROME C PEROXIDASE-RELATED"/>
    <property type="match status" value="1"/>
</dbReference>
<dbReference type="GO" id="GO:0046872">
    <property type="term" value="F:metal ion binding"/>
    <property type="evidence" value="ECO:0007669"/>
    <property type="project" value="UniProtKB-KW"/>
</dbReference>
<dbReference type="PANTHER" id="PTHR30600:SF9">
    <property type="entry name" value="BLR7738 PROTEIN"/>
    <property type="match status" value="1"/>
</dbReference>
<name>A0A2W5UEB3_9BACT</name>
<organism evidence="6 7">
    <name type="scientific">Archangium gephyra</name>
    <dbReference type="NCBI Taxonomy" id="48"/>
    <lineage>
        <taxon>Bacteria</taxon>
        <taxon>Pseudomonadati</taxon>
        <taxon>Myxococcota</taxon>
        <taxon>Myxococcia</taxon>
        <taxon>Myxococcales</taxon>
        <taxon>Cystobacterineae</taxon>
        <taxon>Archangiaceae</taxon>
        <taxon>Archangium</taxon>
    </lineage>
</organism>
<dbReference type="AlphaFoldDB" id="A0A2W5UEB3"/>
<keyword evidence="3 4" id="KW-0408">Iron</keyword>
<protein>
    <recommendedName>
        <fullName evidence="5">Cytochrome c domain-containing protein</fullName>
    </recommendedName>
</protein>
<gene>
    <name evidence="6" type="ORF">DI536_28655</name>
</gene>
<dbReference type="Gene3D" id="1.10.760.10">
    <property type="entry name" value="Cytochrome c-like domain"/>
    <property type="match status" value="1"/>
</dbReference>
<evidence type="ECO:0000259" key="5">
    <source>
        <dbReference type="PROSITE" id="PS51007"/>
    </source>
</evidence>
<sequence>MKLLPPFLMLSLVACAPPPCDENSCRPSATAACEVGLDTNKDGLCDRSVADWSANATLPEAGHRRDIYDLGPALNDVRARGLQHFLSWPVNVSGVLLPNRPMQALLDPNTPNAKTKDLQGAARTVLGFGTTPEMYEYLGLPTRDASAEAQPGVPWPDWVKPGDRLGVGTVMTEHGEAMTFSCATCHAANLFGRTVVGLTNRKEQANEFFHKAAGFFPLLDADVFVKLMGADRQELQRFLITQKHLGAVGSKTPQVRGLDTSLAQVSLSLARRTDDENATRDATIELSPRPNQLETFVADSKPAVWWTTKYKTRWLSDGSIVSGNPIFTNFLWNEIGRGTDLDALQGWLTDNRHVVDELTVMVFATEAPKWVDFFGAASLDVEAAKRGEQTFLSACASCHGTYEKNWSDGTQTTRVRYHPQTPVMDVGTSPQRAQGMAAFSDALNKLTVSKWMKTVVEVQSGYVPPPLDGVWARYPYLHNQSVPTLCELLGPPANRTAVFYMGDDADPAVDYDPKCVGLPVGDKVPAHWKTDARRKFDTSIPGLSNQGHVVPPLSVGERDDLIEFLKTL</sequence>
<accession>A0A2W5UEB3</accession>
<comment type="caution">
    <text evidence="6">The sequence shown here is derived from an EMBL/GenBank/DDBJ whole genome shotgun (WGS) entry which is preliminary data.</text>
</comment>
<reference evidence="6 7" key="1">
    <citation type="submission" date="2017-08" db="EMBL/GenBank/DDBJ databases">
        <title>Infants hospitalized years apart are colonized by the same room-sourced microbial strains.</title>
        <authorList>
            <person name="Brooks B."/>
            <person name="Olm M.R."/>
            <person name="Firek B.A."/>
            <person name="Baker R."/>
            <person name="Thomas B.C."/>
            <person name="Morowitz M.J."/>
            <person name="Banfield J.F."/>
        </authorList>
    </citation>
    <scope>NUCLEOTIDE SEQUENCE [LARGE SCALE GENOMIC DNA]</scope>
    <source>
        <strain evidence="6">S2_003_000_R2_14</strain>
    </source>
</reference>
<dbReference type="GO" id="GO:0004130">
    <property type="term" value="F:cytochrome-c peroxidase activity"/>
    <property type="evidence" value="ECO:0007669"/>
    <property type="project" value="TreeGrafter"/>
</dbReference>
<proteinExistence type="predicted"/>
<dbReference type="SUPFAM" id="SSF46626">
    <property type="entry name" value="Cytochrome c"/>
    <property type="match status" value="1"/>
</dbReference>
<feature type="domain" description="Cytochrome c" evidence="5">
    <location>
        <begin position="382"/>
        <end position="568"/>
    </location>
</feature>
<keyword evidence="2 4" id="KW-0479">Metal-binding</keyword>
<keyword evidence="1 4" id="KW-0349">Heme</keyword>
<evidence type="ECO:0000256" key="1">
    <source>
        <dbReference type="ARBA" id="ARBA00022617"/>
    </source>
</evidence>
<dbReference type="InterPro" id="IPR036909">
    <property type="entry name" value="Cyt_c-like_dom_sf"/>
</dbReference>
<dbReference type="PROSITE" id="PS51257">
    <property type="entry name" value="PROKAR_LIPOPROTEIN"/>
    <property type="match status" value="1"/>
</dbReference>
<dbReference type="GO" id="GO:0009055">
    <property type="term" value="F:electron transfer activity"/>
    <property type="evidence" value="ECO:0007669"/>
    <property type="project" value="InterPro"/>
</dbReference>
<evidence type="ECO:0000256" key="4">
    <source>
        <dbReference type="PROSITE-ProRule" id="PRU00433"/>
    </source>
</evidence>
<evidence type="ECO:0000313" key="6">
    <source>
        <dbReference type="EMBL" id="PZR07228.1"/>
    </source>
</evidence>
<dbReference type="GO" id="GO:0020037">
    <property type="term" value="F:heme binding"/>
    <property type="evidence" value="ECO:0007669"/>
    <property type="project" value="InterPro"/>
</dbReference>
<evidence type="ECO:0000313" key="7">
    <source>
        <dbReference type="Proteomes" id="UP000249061"/>
    </source>
</evidence>
<evidence type="ECO:0000256" key="3">
    <source>
        <dbReference type="ARBA" id="ARBA00023004"/>
    </source>
</evidence>
<dbReference type="InterPro" id="IPR009056">
    <property type="entry name" value="Cyt_c-like_dom"/>
</dbReference>